<dbReference type="EMBL" id="LFIW01002480">
    <property type="protein sequence ID" value="KZL69608.1"/>
    <property type="molecule type" value="Genomic_DNA"/>
</dbReference>
<gene>
    <name evidence="9" type="ORF">CI238_00730</name>
</gene>
<dbReference type="AlphaFoldDB" id="A0A166RR03"/>
<dbReference type="SUPFAM" id="SSF52279">
    <property type="entry name" value="Beta-D-glucan exohydrolase, C-terminal domain"/>
    <property type="match status" value="1"/>
</dbReference>
<proteinExistence type="inferred from homology"/>
<feature type="domain" description="Glycoside hydrolase family 3 N-terminal" evidence="8">
    <location>
        <begin position="1"/>
        <end position="227"/>
    </location>
</feature>
<dbReference type="InterPro" id="IPR017853">
    <property type="entry name" value="GH"/>
</dbReference>
<evidence type="ECO:0000256" key="3">
    <source>
        <dbReference type="ARBA" id="ARBA00012744"/>
    </source>
</evidence>
<dbReference type="STRING" id="1573173.A0A166RR03"/>
<sequence>MGVAALRSPELTRKYAEVVREEYMAVGIRQALQPQIDLWTEPRWSRGGAGFSEDAALTSELGVEWIKGLQGDELGARSVVATTKHFPGGGPMENGEDSHFPWRKNQTYPGDNFDRYLIPFKAAIAACTAQIMPYYSRPIGTQWEEVAFGFNKGILGSGGIVVTDWNIVKQRFWGLEEASEKERTRHVIQAGCDILGGADGFPDLIVELVKEGSVTEERIDYSVRKLMKEKFELGLFDNPYVDVEAAVKTVNNPYFARLGRELQRCSLTLLTNDGILPLPPSARSARFYVEGIPGVVMESYGLTVVGSPQEADYALLRLRSPYKPTSLVGPLGEINNGTIEYNLTEKTRQAEVYSAVPTVVDIKFNRPPAVPEIVEQASALLVNYGSTPDAFLDVVFGIDGWAPEGKLPVEVPRSPAAADAQFGDMPFDSVDPLFKFGHGLRYTDACNGRCVNRR</sequence>
<comment type="catalytic activity">
    <reaction evidence="1">
        <text>Hydrolysis of terminal, non-reducing beta-D-glucosyl residues with release of beta-D-glucose.</text>
        <dbReference type="EC" id="3.2.1.21"/>
    </reaction>
</comment>
<dbReference type="GO" id="GO:0009251">
    <property type="term" value="P:glucan catabolic process"/>
    <property type="evidence" value="ECO:0007669"/>
    <property type="project" value="TreeGrafter"/>
</dbReference>
<evidence type="ECO:0000259" key="8">
    <source>
        <dbReference type="Pfam" id="PF00933"/>
    </source>
</evidence>
<keyword evidence="6" id="KW-0325">Glycoprotein</keyword>
<evidence type="ECO:0000256" key="7">
    <source>
        <dbReference type="ARBA" id="ARBA00023295"/>
    </source>
</evidence>
<evidence type="ECO:0000256" key="4">
    <source>
        <dbReference type="ARBA" id="ARBA00022729"/>
    </source>
</evidence>
<comment type="similarity">
    <text evidence="2">Belongs to the glycosyl hydrolase 3 family.</text>
</comment>
<dbReference type="InterPro" id="IPR001764">
    <property type="entry name" value="Glyco_hydro_3_N"/>
</dbReference>
<evidence type="ECO:0000313" key="9">
    <source>
        <dbReference type="EMBL" id="KZL69608.1"/>
    </source>
</evidence>
<dbReference type="Gene3D" id="3.20.20.300">
    <property type="entry name" value="Glycoside hydrolase, family 3, N-terminal domain"/>
    <property type="match status" value="1"/>
</dbReference>
<protein>
    <recommendedName>
        <fullName evidence="3">beta-glucosidase</fullName>
        <ecNumber evidence="3">3.2.1.21</ecNumber>
    </recommendedName>
</protein>
<evidence type="ECO:0000256" key="6">
    <source>
        <dbReference type="ARBA" id="ARBA00023180"/>
    </source>
</evidence>
<dbReference type="Gene3D" id="3.40.50.1700">
    <property type="entry name" value="Glycoside hydrolase family 3 C-terminal domain"/>
    <property type="match status" value="1"/>
</dbReference>
<dbReference type="Proteomes" id="UP000076584">
    <property type="component" value="Unassembled WGS sequence"/>
</dbReference>
<keyword evidence="7" id="KW-0326">Glycosidase</keyword>
<reference evidence="9 10" key="1">
    <citation type="submission" date="2015-06" db="EMBL/GenBank/DDBJ databases">
        <title>Survival trade-offs in plant roots during colonization by closely related pathogenic and mutualistic fungi.</title>
        <authorList>
            <person name="Hacquard S."/>
            <person name="Kracher B."/>
            <person name="Hiruma K."/>
            <person name="Weinman A."/>
            <person name="Muench P."/>
            <person name="Garrido Oter R."/>
            <person name="Ver Loren van Themaat E."/>
            <person name="Dallerey J.-F."/>
            <person name="Damm U."/>
            <person name="Henrissat B."/>
            <person name="Lespinet O."/>
            <person name="Thon M."/>
            <person name="Kemen E."/>
            <person name="McHardy A.C."/>
            <person name="Schulze-Lefert P."/>
            <person name="O'Connell R.J."/>
        </authorList>
    </citation>
    <scope>NUCLEOTIDE SEQUENCE [LARGE SCALE GENOMIC DNA]</scope>
    <source>
        <strain evidence="9 10">MAFF 238704</strain>
    </source>
</reference>
<dbReference type="Pfam" id="PF00933">
    <property type="entry name" value="Glyco_hydro_3"/>
    <property type="match status" value="1"/>
</dbReference>
<keyword evidence="10" id="KW-1185">Reference proteome</keyword>
<dbReference type="PANTHER" id="PTHR30620">
    <property type="entry name" value="PERIPLASMIC BETA-GLUCOSIDASE-RELATED"/>
    <property type="match status" value="1"/>
</dbReference>
<dbReference type="InterPro" id="IPR036881">
    <property type="entry name" value="Glyco_hydro_3_C_sf"/>
</dbReference>
<dbReference type="EC" id="3.2.1.21" evidence="3"/>
<accession>A0A166RR03</accession>
<evidence type="ECO:0000313" key="10">
    <source>
        <dbReference type="Proteomes" id="UP000076584"/>
    </source>
</evidence>
<evidence type="ECO:0000256" key="1">
    <source>
        <dbReference type="ARBA" id="ARBA00000448"/>
    </source>
</evidence>
<dbReference type="SUPFAM" id="SSF51445">
    <property type="entry name" value="(Trans)glycosidases"/>
    <property type="match status" value="1"/>
</dbReference>
<evidence type="ECO:0000256" key="5">
    <source>
        <dbReference type="ARBA" id="ARBA00022801"/>
    </source>
</evidence>
<dbReference type="GO" id="GO:0008422">
    <property type="term" value="F:beta-glucosidase activity"/>
    <property type="evidence" value="ECO:0007669"/>
    <property type="project" value="UniProtKB-EC"/>
</dbReference>
<name>A0A166RR03_COLIC</name>
<comment type="caution">
    <text evidence="9">The sequence shown here is derived from an EMBL/GenBank/DDBJ whole genome shotgun (WGS) entry which is preliminary data.</text>
</comment>
<dbReference type="InterPro" id="IPR036962">
    <property type="entry name" value="Glyco_hydro_3_N_sf"/>
</dbReference>
<dbReference type="InterPro" id="IPR051915">
    <property type="entry name" value="Cellulose_Degrad_GH3"/>
</dbReference>
<keyword evidence="4" id="KW-0732">Signal</keyword>
<organism evidence="9 10">
    <name type="scientific">Colletotrichum incanum</name>
    <name type="common">Soybean anthracnose fungus</name>
    <dbReference type="NCBI Taxonomy" id="1573173"/>
    <lineage>
        <taxon>Eukaryota</taxon>
        <taxon>Fungi</taxon>
        <taxon>Dikarya</taxon>
        <taxon>Ascomycota</taxon>
        <taxon>Pezizomycotina</taxon>
        <taxon>Sordariomycetes</taxon>
        <taxon>Hypocreomycetidae</taxon>
        <taxon>Glomerellales</taxon>
        <taxon>Glomerellaceae</taxon>
        <taxon>Colletotrichum</taxon>
        <taxon>Colletotrichum spaethianum species complex</taxon>
    </lineage>
</organism>
<dbReference type="PANTHER" id="PTHR30620:SF16">
    <property type="entry name" value="LYSOSOMAL BETA GLUCOSIDASE"/>
    <property type="match status" value="1"/>
</dbReference>
<evidence type="ECO:0000256" key="2">
    <source>
        <dbReference type="ARBA" id="ARBA00005336"/>
    </source>
</evidence>
<keyword evidence="5 9" id="KW-0378">Hydrolase</keyword>